<dbReference type="AlphaFoldDB" id="A0A922D926"/>
<dbReference type="Pfam" id="PF10551">
    <property type="entry name" value="MULE"/>
    <property type="match status" value="1"/>
</dbReference>
<accession>A0A922D926</accession>
<dbReference type="InterPro" id="IPR004330">
    <property type="entry name" value="FAR1_DNA_bnd_dom"/>
</dbReference>
<dbReference type="PANTHER" id="PTHR47718:SF7">
    <property type="entry name" value="PROTEIN FAR1-RELATED SEQUENCE"/>
    <property type="match status" value="1"/>
</dbReference>
<proteinExistence type="predicted"/>
<dbReference type="PANTHER" id="PTHR47718">
    <property type="entry name" value="OS01G0519700 PROTEIN"/>
    <property type="match status" value="1"/>
</dbReference>
<protein>
    <recommendedName>
        <fullName evidence="5">Protein FAR1-RELATED SEQUENCE</fullName>
    </recommendedName>
</protein>
<name>A0A922D926_CARIL</name>
<sequence length="266" mass="30950">MIFDDMEDAQAFYKAYTRQKGFAIRTNHTRLSKDDKKLYAVDYICAREGFRRVSQKQKERTVPEIAETKIGCKAIMGVKKLGEKWIVNKFVVRHNHVLLKLRSASLHRGNMKVTKVQKKLIMTLNEFGVSTRKIMSVLNKESGGDFNVGCIGKDVENYLRNKKRKVFEEGDAQMLYSYFLERQLTELRFVYSMQVDKDGCMGSYFLADTRSRATYQYFEDVVIFDATYLTNVYKTPFVPFSGVNHHHQIIMFGCALLVNEIDELYT</sequence>
<gene>
    <name evidence="3" type="ORF">I3842_14G082300</name>
</gene>
<comment type="caution">
    <text evidence="3">The sequence shown here is derived from an EMBL/GenBank/DDBJ whole genome shotgun (WGS) entry which is preliminary data.</text>
</comment>
<dbReference type="Proteomes" id="UP000811246">
    <property type="component" value="Chromosome 14"/>
</dbReference>
<reference evidence="3" key="1">
    <citation type="submission" date="2021-01" db="EMBL/GenBank/DDBJ databases">
        <authorList>
            <person name="Lovell J.T."/>
            <person name="Bentley N."/>
            <person name="Bhattarai G."/>
            <person name="Jenkins J.W."/>
            <person name="Sreedasyam A."/>
            <person name="Alarcon Y."/>
            <person name="Bock C."/>
            <person name="Boston L."/>
            <person name="Carlson J."/>
            <person name="Cervantes K."/>
            <person name="Clermont K."/>
            <person name="Krom N."/>
            <person name="Kubenka K."/>
            <person name="Mamidi S."/>
            <person name="Mattison C."/>
            <person name="Monteros M."/>
            <person name="Pisani C."/>
            <person name="Plott C."/>
            <person name="Rajasekar S."/>
            <person name="Rhein H.S."/>
            <person name="Rohla C."/>
            <person name="Song M."/>
            <person name="Hilaire R.S."/>
            <person name="Shu S."/>
            <person name="Wells L."/>
            <person name="Wang X."/>
            <person name="Webber J."/>
            <person name="Heerema R.J."/>
            <person name="Klein P."/>
            <person name="Conner P."/>
            <person name="Grauke L."/>
            <person name="Grimwood J."/>
            <person name="Schmutz J."/>
            <person name="Randall J.J."/>
        </authorList>
    </citation>
    <scope>NUCLEOTIDE SEQUENCE</scope>
    <source>
        <tissue evidence="3">Leaf</tissue>
    </source>
</reference>
<feature type="domain" description="MULE transposase" evidence="2">
    <location>
        <begin position="221"/>
        <end position="265"/>
    </location>
</feature>
<dbReference type="EMBL" id="CM031838">
    <property type="protein sequence ID" value="KAG6678476.1"/>
    <property type="molecule type" value="Genomic_DNA"/>
</dbReference>
<organism evidence="3 4">
    <name type="scientific">Carya illinoinensis</name>
    <name type="common">Pecan</name>
    <dbReference type="NCBI Taxonomy" id="32201"/>
    <lineage>
        <taxon>Eukaryota</taxon>
        <taxon>Viridiplantae</taxon>
        <taxon>Streptophyta</taxon>
        <taxon>Embryophyta</taxon>
        <taxon>Tracheophyta</taxon>
        <taxon>Spermatophyta</taxon>
        <taxon>Magnoliopsida</taxon>
        <taxon>eudicotyledons</taxon>
        <taxon>Gunneridae</taxon>
        <taxon>Pentapetalae</taxon>
        <taxon>rosids</taxon>
        <taxon>fabids</taxon>
        <taxon>Fagales</taxon>
        <taxon>Juglandaceae</taxon>
        <taxon>Carya</taxon>
    </lineage>
</organism>
<feature type="domain" description="FAR1" evidence="1">
    <location>
        <begin position="12"/>
        <end position="99"/>
    </location>
</feature>
<evidence type="ECO:0000259" key="1">
    <source>
        <dbReference type="Pfam" id="PF03101"/>
    </source>
</evidence>
<dbReference type="Pfam" id="PF03101">
    <property type="entry name" value="FAR1"/>
    <property type="match status" value="1"/>
</dbReference>
<evidence type="ECO:0000259" key="2">
    <source>
        <dbReference type="Pfam" id="PF10551"/>
    </source>
</evidence>
<evidence type="ECO:0000313" key="3">
    <source>
        <dbReference type="EMBL" id="KAG6678476.1"/>
    </source>
</evidence>
<evidence type="ECO:0008006" key="5">
    <source>
        <dbReference type="Google" id="ProtNLM"/>
    </source>
</evidence>
<dbReference type="InterPro" id="IPR018289">
    <property type="entry name" value="MULE_transposase_dom"/>
</dbReference>
<evidence type="ECO:0000313" key="4">
    <source>
        <dbReference type="Proteomes" id="UP000811246"/>
    </source>
</evidence>